<dbReference type="Proteomes" id="UP000244069">
    <property type="component" value="Unassembled WGS sequence"/>
</dbReference>
<dbReference type="InterPro" id="IPR009081">
    <property type="entry name" value="PP-bd_ACP"/>
</dbReference>
<dbReference type="RefSeq" id="WP_107975974.1">
    <property type="nucleotide sequence ID" value="NZ_BMEZ01000012.1"/>
</dbReference>
<evidence type="ECO:0000313" key="2">
    <source>
        <dbReference type="EMBL" id="PTX48057.1"/>
    </source>
</evidence>
<dbReference type="Pfam" id="PF00550">
    <property type="entry name" value="PP-binding"/>
    <property type="match status" value="1"/>
</dbReference>
<comment type="caution">
    <text evidence="2">The sequence shown here is derived from an EMBL/GenBank/DDBJ whole genome shotgun (WGS) entry which is preliminary data.</text>
</comment>
<name>A0A2T6AW69_9RHOB</name>
<dbReference type="Gene3D" id="1.10.1200.10">
    <property type="entry name" value="ACP-like"/>
    <property type="match status" value="1"/>
</dbReference>
<gene>
    <name evidence="2" type="ORF">C8N44_11056</name>
</gene>
<dbReference type="InterPro" id="IPR036736">
    <property type="entry name" value="ACP-like_sf"/>
</dbReference>
<protein>
    <submittedName>
        <fullName evidence="2">Aryl carrier-like protein</fullName>
    </submittedName>
</protein>
<feature type="domain" description="Carrier" evidence="1">
    <location>
        <begin position="2"/>
        <end position="78"/>
    </location>
</feature>
<dbReference type="SUPFAM" id="SSF47336">
    <property type="entry name" value="ACP-like"/>
    <property type="match status" value="1"/>
</dbReference>
<dbReference type="EMBL" id="QBKN01000010">
    <property type="protein sequence ID" value="PTX48057.1"/>
    <property type="molecule type" value="Genomic_DNA"/>
</dbReference>
<dbReference type="PROSITE" id="PS50075">
    <property type="entry name" value="CARRIER"/>
    <property type="match status" value="1"/>
</dbReference>
<keyword evidence="3" id="KW-1185">Reference proteome</keyword>
<evidence type="ECO:0000259" key="1">
    <source>
        <dbReference type="PROSITE" id="PS50075"/>
    </source>
</evidence>
<proteinExistence type="predicted"/>
<organism evidence="2 3">
    <name type="scientific">Allosediminivita pacifica</name>
    <dbReference type="NCBI Taxonomy" id="1267769"/>
    <lineage>
        <taxon>Bacteria</taxon>
        <taxon>Pseudomonadati</taxon>
        <taxon>Pseudomonadota</taxon>
        <taxon>Alphaproteobacteria</taxon>
        <taxon>Rhodobacterales</taxon>
        <taxon>Paracoccaceae</taxon>
        <taxon>Allosediminivita</taxon>
    </lineage>
</organism>
<dbReference type="OrthoDB" id="2455700at2"/>
<dbReference type="AlphaFoldDB" id="A0A2T6AW69"/>
<accession>A0A2T6AW69</accession>
<reference evidence="2 3" key="1">
    <citation type="submission" date="2018-04" db="EMBL/GenBank/DDBJ databases">
        <title>Genomic Encyclopedia of Archaeal and Bacterial Type Strains, Phase II (KMG-II): from individual species to whole genera.</title>
        <authorList>
            <person name="Goeker M."/>
        </authorList>
    </citation>
    <scope>NUCLEOTIDE SEQUENCE [LARGE SCALE GENOMIC DNA]</scope>
    <source>
        <strain evidence="2 3">DSM 29329</strain>
    </source>
</reference>
<evidence type="ECO:0000313" key="3">
    <source>
        <dbReference type="Proteomes" id="UP000244069"/>
    </source>
</evidence>
<sequence>MSDETLTLEMMRDDIARAVRMPPEAVTDDENLVDLGLDSLQAMDLLTKWEKLQPGLDYTAFMERETLGEWWEIVARVRA</sequence>